<gene>
    <name evidence="4" type="ORF">PGRAN_15257</name>
</gene>
<dbReference type="InterPro" id="IPR046746">
    <property type="entry name" value="Big_15"/>
</dbReference>
<feature type="coiled-coil region" evidence="1">
    <location>
        <begin position="169"/>
        <end position="196"/>
    </location>
</feature>
<sequence>NLKAANEAVNKLFGDSGHTKLGEGITATDINQAKALANKVSNAGKKKELLDEIEKAQKLLDAVEANNLKAANEAVKKLFGDNAHTMLAEGITATDINQAKVLANKVSNAGKKWDLLDEIENAQNLLNANEAVKKLFGDNAHTMLAEGITTTDINQAKVLANKVRSTGKKRELLDEIEKAQKLLDAKVVEANNLKAANEAANKLFGDNAHTTLAEGITATDINQAKVLANKVSDADKKRELLDEIEKAQQLLNAKTAEKAAKTAVDGLFVNNDPSKDIKATNTQGDINAAQALVNKVTDATVKAELQKEINKAQSQLNVSASITATAAKYTTGDMYITGTFTGPVTALSLDVNGKRYYGGDIYASNGTYRFYVSDKKLKAGDVVTMNFYDKTKQIKKSVTITVVEPLKVTVADYKVGANYINATYNNPKITKIGLVVDGVKYWGGDVANGTVKYFAADKIKSATAVVTMNFYDANNNLLASRPVKVQPAAVGEVNTANFKVGTSNIKGTFSGDVKQIAISINGKKYYGGTVSSSDGSYKFYVLDKKITAADTVVVYGYDSSGKLLSQKDVTITE</sequence>
<evidence type="ECO:0000313" key="5">
    <source>
        <dbReference type="Proteomes" id="UP000019253"/>
    </source>
</evidence>
<accession>W7B8B9</accession>
<feature type="domain" description="Bacterial Ig" evidence="3">
    <location>
        <begin position="324"/>
        <end position="402"/>
    </location>
</feature>
<keyword evidence="1" id="KW-0175">Coiled coil</keyword>
<feature type="coiled-coil region" evidence="1">
    <location>
        <begin position="46"/>
        <end position="73"/>
    </location>
</feature>
<protein>
    <recommendedName>
        <fullName evidence="6">Bacterial Ig domain-containing protein</fullName>
    </recommendedName>
</protein>
<evidence type="ECO:0000256" key="1">
    <source>
        <dbReference type="SAM" id="Coils"/>
    </source>
</evidence>
<feature type="non-terminal residue" evidence="4">
    <location>
        <position position="1"/>
    </location>
</feature>
<proteinExistence type="predicted"/>
<evidence type="ECO:0000313" key="4">
    <source>
        <dbReference type="EMBL" id="EUJ19101.1"/>
    </source>
</evidence>
<dbReference type="AlphaFoldDB" id="W7B8B9"/>
<feature type="domain" description="Bacterial Ig" evidence="3">
    <location>
        <begin position="491"/>
        <end position="572"/>
    </location>
</feature>
<feature type="domain" description="Pesticidal crystal protein Cry1Aa" evidence="2">
    <location>
        <begin position="66"/>
        <end position="128"/>
    </location>
</feature>
<dbReference type="Proteomes" id="UP000019253">
    <property type="component" value="Unassembled WGS sequence"/>
</dbReference>
<feature type="domain" description="Pesticidal crystal protein Cry1Aa" evidence="2">
    <location>
        <begin position="1"/>
        <end position="62"/>
    </location>
</feature>
<dbReference type="EMBL" id="AODD01000033">
    <property type="protein sequence ID" value="EUJ19101.1"/>
    <property type="molecule type" value="Genomic_DNA"/>
</dbReference>
<evidence type="ECO:0000259" key="2">
    <source>
        <dbReference type="Pfam" id="PF18449"/>
    </source>
</evidence>
<dbReference type="Pfam" id="PF18449">
    <property type="entry name" value="Endotoxin_C2"/>
    <property type="match status" value="4"/>
</dbReference>
<feature type="domain" description="Pesticidal crystal protein Cry1Aa" evidence="2">
    <location>
        <begin position="256"/>
        <end position="317"/>
    </location>
</feature>
<dbReference type="InterPro" id="IPR054544">
    <property type="entry name" value="Pest_crys_Cry1Aa_dom-IV"/>
</dbReference>
<organism evidence="4 5">
    <name type="scientific">Listeria grandensis FSL F6-0971</name>
    <dbReference type="NCBI Taxonomy" id="1265819"/>
    <lineage>
        <taxon>Bacteria</taxon>
        <taxon>Bacillati</taxon>
        <taxon>Bacillota</taxon>
        <taxon>Bacilli</taxon>
        <taxon>Bacillales</taxon>
        <taxon>Listeriaceae</taxon>
        <taxon>Listeria</taxon>
    </lineage>
</organism>
<feature type="domain" description="Pesticidal crystal protein Cry1Aa" evidence="2">
    <location>
        <begin position="191"/>
        <end position="253"/>
    </location>
</feature>
<reference evidence="4 5" key="1">
    <citation type="journal article" date="2014" name="Int. J. Syst. Evol. Microbiol.">
        <title>Listeria floridensis sp. nov., Listeria aquatica sp. nov., Listeria cornellensis sp. nov., Listeria riparia sp. nov. and Listeria grandensis sp. nov., from agricultural and natural environments.</title>
        <authorList>
            <person name="den Bakker H.C."/>
            <person name="Warchocki S."/>
            <person name="Wright E.M."/>
            <person name="Allred A.F."/>
            <person name="Ahlstrom C."/>
            <person name="Manuel C.S."/>
            <person name="Stasiewicz M.J."/>
            <person name="Burrell A."/>
            <person name="Roof S."/>
            <person name="Strawn L."/>
            <person name="Fortes E.D."/>
            <person name="Nightingale K.K."/>
            <person name="Kephart D."/>
            <person name="Wiedmann M."/>
        </authorList>
    </citation>
    <scope>NUCLEOTIDE SEQUENCE [LARGE SCALE GENOMIC DNA]</scope>
    <source>
        <strain evidence="5">FSL F6-971</strain>
    </source>
</reference>
<evidence type="ECO:0008006" key="6">
    <source>
        <dbReference type="Google" id="ProtNLM"/>
    </source>
</evidence>
<dbReference type="STRING" id="1265819.PGRAN_15257"/>
<feature type="domain" description="Bacterial Ig" evidence="3">
    <location>
        <begin position="407"/>
        <end position="486"/>
    </location>
</feature>
<name>W7B8B9_9LIST</name>
<dbReference type="Pfam" id="PF20622">
    <property type="entry name" value="Big_15"/>
    <property type="match status" value="3"/>
</dbReference>
<dbReference type="RefSeq" id="WP_036068084.1">
    <property type="nucleotide sequence ID" value="NZ_AODD01000033.1"/>
</dbReference>
<comment type="caution">
    <text evidence="4">The sequence shown here is derived from an EMBL/GenBank/DDBJ whole genome shotgun (WGS) entry which is preliminary data.</text>
</comment>
<keyword evidence="5" id="KW-1185">Reference proteome</keyword>
<dbReference type="PATRIC" id="fig|1265819.5.peg.3038"/>
<evidence type="ECO:0000259" key="3">
    <source>
        <dbReference type="Pfam" id="PF20622"/>
    </source>
</evidence>